<comment type="caution">
    <text evidence="1">The sequence shown here is derived from an EMBL/GenBank/DDBJ whole genome shotgun (WGS) entry which is preliminary data.</text>
</comment>
<dbReference type="EMBL" id="JAODUO010000003">
    <property type="protein sequence ID" value="KAK2194049.1"/>
    <property type="molecule type" value="Genomic_DNA"/>
</dbReference>
<reference evidence="1" key="1">
    <citation type="journal article" date="2023" name="Mol. Biol. Evol.">
        <title>Third-Generation Sequencing Reveals the Adaptive Role of the Epigenome in Three Deep-Sea Polychaetes.</title>
        <authorList>
            <person name="Perez M."/>
            <person name="Aroh O."/>
            <person name="Sun Y."/>
            <person name="Lan Y."/>
            <person name="Juniper S.K."/>
            <person name="Young C.R."/>
            <person name="Angers B."/>
            <person name="Qian P.Y."/>
        </authorList>
    </citation>
    <scope>NUCLEOTIDE SEQUENCE</scope>
    <source>
        <strain evidence="1">R07B-5</strain>
    </source>
</reference>
<organism evidence="1 2">
    <name type="scientific">Ridgeia piscesae</name>
    <name type="common">Tubeworm</name>
    <dbReference type="NCBI Taxonomy" id="27915"/>
    <lineage>
        <taxon>Eukaryota</taxon>
        <taxon>Metazoa</taxon>
        <taxon>Spiralia</taxon>
        <taxon>Lophotrochozoa</taxon>
        <taxon>Annelida</taxon>
        <taxon>Polychaeta</taxon>
        <taxon>Sedentaria</taxon>
        <taxon>Canalipalpata</taxon>
        <taxon>Sabellida</taxon>
        <taxon>Siboglinidae</taxon>
        <taxon>Ridgeia</taxon>
    </lineage>
</organism>
<evidence type="ECO:0000313" key="2">
    <source>
        <dbReference type="Proteomes" id="UP001209878"/>
    </source>
</evidence>
<dbReference type="SMART" id="SM00135">
    <property type="entry name" value="LY"/>
    <property type="match status" value="2"/>
</dbReference>
<dbReference type="InterPro" id="IPR050778">
    <property type="entry name" value="Cueball_EGF_LRP_Nidogen"/>
</dbReference>
<gene>
    <name evidence="1" type="ORF">NP493_3g09004</name>
</gene>
<dbReference type="PANTHER" id="PTHR46513">
    <property type="entry name" value="VITELLOGENIN RECEPTOR-LIKE PROTEIN-RELATED-RELATED"/>
    <property type="match status" value="1"/>
</dbReference>
<protein>
    <submittedName>
        <fullName evidence="1">Uncharacterized protein</fullName>
    </submittedName>
</protein>
<dbReference type="InterPro" id="IPR011042">
    <property type="entry name" value="6-blade_b-propeller_TolB-like"/>
</dbReference>
<name>A0AAD9ULM5_RIDPI</name>
<proteinExistence type="predicted"/>
<dbReference type="AlphaFoldDB" id="A0AAD9ULM5"/>
<dbReference type="InterPro" id="IPR000033">
    <property type="entry name" value="LDLR_classB_rpt"/>
</dbReference>
<accession>A0AAD9ULM5</accession>
<dbReference type="Proteomes" id="UP001209878">
    <property type="component" value="Unassembled WGS sequence"/>
</dbReference>
<keyword evidence="2" id="KW-1185">Reference proteome</keyword>
<dbReference type="SUPFAM" id="SSF63825">
    <property type="entry name" value="YWTD domain"/>
    <property type="match status" value="1"/>
</dbReference>
<evidence type="ECO:0000313" key="1">
    <source>
        <dbReference type="EMBL" id="KAK2194049.1"/>
    </source>
</evidence>
<dbReference type="Gene3D" id="2.120.10.30">
    <property type="entry name" value="TolB, C-terminal domain"/>
    <property type="match status" value="1"/>
</dbReference>
<sequence>MYITSRKIDEGRILRYTMDGKNEEVLVSGLSWPSGLDIDFTNQIIYWCDSQSDLIETADIDGKNRRTVWKGISTSDQFDVAAHGGFIYWTDWSQKGLFRVLPDGTGRTKLGADLFLGLNDIKFFSNANSNATTACTGHNGQCSHFCIPLPGRRRTCECPDSANGSVVLANGNNCPGGKFTSV</sequence>